<dbReference type="Proteomes" id="UP001174694">
    <property type="component" value="Unassembled WGS sequence"/>
</dbReference>
<comment type="caution">
    <text evidence="2">The sequence shown here is derived from an EMBL/GenBank/DDBJ whole genome shotgun (WGS) entry which is preliminary data.</text>
</comment>
<proteinExistence type="predicted"/>
<reference evidence="2" key="1">
    <citation type="submission" date="2022-07" db="EMBL/GenBank/DDBJ databases">
        <title>Fungi with potential for degradation of polypropylene.</title>
        <authorList>
            <person name="Gostincar C."/>
        </authorList>
    </citation>
    <scope>NUCLEOTIDE SEQUENCE</scope>
    <source>
        <strain evidence="2">EXF-13308</strain>
    </source>
</reference>
<feature type="region of interest" description="Disordered" evidence="1">
    <location>
        <begin position="50"/>
        <end position="94"/>
    </location>
</feature>
<feature type="compositionally biased region" description="Acidic residues" evidence="1">
    <location>
        <begin position="67"/>
        <end position="94"/>
    </location>
</feature>
<dbReference type="EMBL" id="JANBVO010000107">
    <property type="protein sequence ID" value="KAJ9130102.1"/>
    <property type="molecule type" value="Genomic_DNA"/>
</dbReference>
<sequence>MSKYRLVGQRYLGFCLRAYDAGRDEAFERWAISFTDEQWSLLGDVAYELDASEGSSQDSGYVSNRGEDEDDDEDGEDGGKDDEDDVDGGEEGGQ</sequence>
<accession>A0AA38RGE8</accession>
<feature type="compositionally biased region" description="Polar residues" evidence="1">
    <location>
        <begin position="53"/>
        <end position="62"/>
    </location>
</feature>
<protein>
    <submittedName>
        <fullName evidence="2">Uncharacterized protein</fullName>
    </submittedName>
</protein>
<name>A0AA38RGE8_9PEZI</name>
<gene>
    <name evidence="2" type="ORF">NKR23_g12350</name>
</gene>
<keyword evidence="3" id="KW-1185">Reference proteome</keyword>
<dbReference type="AlphaFoldDB" id="A0AA38RGE8"/>
<organism evidence="2 3">
    <name type="scientific">Pleurostoma richardsiae</name>
    <dbReference type="NCBI Taxonomy" id="41990"/>
    <lineage>
        <taxon>Eukaryota</taxon>
        <taxon>Fungi</taxon>
        <taxon>Dikarya</taxon>
        <taxon>Ascomycota</taxon>
        <taxon>Pezizomycotina</taxon>
        <taxon>Sordariomycetes</taxon>
        <taxon>Sordariomycetidae</taxon>
        <taxon>Calosphaeriales</taxon>
        <taxon>Pleurostomataceae</taxon>
        <taxon>Pleurostoma</taxon>
    </lineage>
</organism>
<evidence type="ECO:0000256" key="1">
    <source>
        <dbReference type="SAM" id="MobiDB-lite"/>
    </source>
</evidence>
<evidence type="ECO:0000313" key="2">
    <source>
        <dbReference type="EMBL" id="KAJ9130102.1"/>
    </source>
</evidence>
<evidence type="ECO:0000313" key="3">
    <source>
        <dbReference type="Proteomes" id="UP001174694"/>
    </source>
</evidence>